<protein>
    <submittedName>
        <fullName evidence="1">10693_t:CDS:1</fullName>
    </submittedName>
</protein>
<evidence type="ECO:0000313" key="2">
    <source>
        <dbReference type="Proteomes" id="UP000789405"/>
    </source>
</evidence>
<feature type="non-terminal residue" evidence="1">
    <location>
        <position position="1"/>
    </location>
</feature>
<comment type="caution">
    <text evidence="1">The sequence shown here is derived from an EMBL/GenBank/DDBJ whole genome shotgun (WGS) entry which is preliminary data.</text>
</comment>
<gene>
    <name evidence="1" type="ORF">DERYTH_LOCUS27322</name>
</gene>
<reference evidence="1" key="1">
    <citation type="submission" date="2021-06" db="EMBL/GenBank/DDBJ databases">
        <authorList>
            <person name="Kallberg Y."/>
            <person name="Tangrot J."/>
            <person name="Rosling A."/>
        </authorList>
    </citation>
    <scope>NUCLEOTIDE SEQUENCE</scope>
    <source>
        <strain evidence="1">MA453B</strain>
    </source>
</reference>
<dbReference type="AlphaFoldDB" id="A0A9N9KEY3"/>
<name>A0A9N9KEY3_9GLOM</name>
<organism evidence="1 2">
    <name type="scientific">Dentiscutata erythropus</name>
    <dbReference type="NCBI Taxonomy" id="1348616"/>
    <lineage>
        <taxon>Eukaryota</taxon>
        <taxon>Fungi</taxon>
        <taxon>Fungi incertae sedis</taxon>
        <taxon>Mucoromycota</taxon>
        <taxon>Glomeromycotina</taxon>
        <taxon>Glomeromycetes</taxon>
        <taxon>Diversisporales</taxon>
        <taxon>Gigasporaceae</taxon>
        <taxon>Dentiscutata</taxon>
    </lineage>
</organism>
<feature type="non-terminal residue" evidence="1">
    <location>
        <position position="47"/>
    </location>
</feature>
<dbReference type="Proteomes" id="UP000789405">
    <property type="component" value="Unassembled WGS sequence"/>
</dbReference>
<proteinExistence type="predicted"/>
<accession>A0A9N9KEY3</accession>
<evidence type="ECO:0000313" key="1">
    <source>
        <dbReference type="EMBL" id="CAG8822541.1"/>
    </source>
</evidence>
<keyword evidence="2" id="KW-1185">Reference proteome</keyword>
<dbReference type="EMBL" id="CAJVPY010062280">
    <property type="protein sequence ID" value="CAG8822541.1"/>
    <property type="molecule type" value="Genomic_DNA"/>
</dbReference>
<sequence length="47" mass="5131">LSISVEHTHKGVCDTVAERECETVAELIDPPGRSDAKHSEASIPTWK</sequence>